<dbReference type="EMBL" id="JARBDR010000923">
    <property type="protein sequence ID" value="KAJ8297703.1"/>
    <property type="molecule type" value="Genomic_DNA"/>
</dbReference>
<protein>
    <submittedName>
        <fullName evidence="1">Uncharacterized protein</fullName>
    </submittedName>
</protein>
<organism evidence="1 2">
    <name type="scientific">Tegillarca granosa</name>
    <name type="common">Malaysian cockle</name>
    <name type="synonym">Anadara granosa</name>
    <dbReference type="NCBI Taxonomy" id="220873"/>
    <lineage>
        <taxon>Eukaryota</taxon>
        <taxon>Metazoa</taxon>
        <taxon>Spiralia</taxon>
        <taxon>Lophotrochozoa</taxon>
        <taxon>Mollusca</taxon>
        <taxon>Bivalvia</taxon>
        <taxon>Autobranchia</taxon>
        <taxon>Pteriomorphia</taxon>
        <taxon>Arcoida</taxon>
        <taxon>Arcoidea</taxon>
        <taxon>Arcidae</taxon>
        <taxon>Tegillarca</taxon>
    </lineage>
</organism>
<gene>
    <name evidence="1" type="ORF">KUTeg_024234</name>
</gene>
<reference evidence="1 2" key="1">
    <citation type="submission" date="2022-12" db="EMBL/GenBank/DDBJ databases">
        <title>Chromosome-level genome of Tegillarca granosa.</title>
        <authorList>
            <person name="Kim J."/>
        </authorList>
    </citation>
    <scope>NUCLEOTIDE SEQUENCE [LARGE SCALE GENOMIC DNA]</scope>
    <source>
        <strain evidence="1">Teg-2019</strain>
        <tissue evidence="1">Adductor muscle</tissue>
    </source>
</reference>
<accession>A0ABQ9E334</accession>
<evidence type="ECO:0000313" key="1">
    <source>
        <dbReference type="EMBL" id="KAJ8297703.1"/>
    </source>
</evidence>
<keyword evidence="2" id="KW-1185">Reference proteome</keyword>
<dbReference type="Proteomes" id="UP001217089">
    <property type="component" value="Unassembled WGS sequence"/>
</dbReference>
<proteinExistence type="predicted"/>
<evidence type="ECO:0000313" key="2">
    <source>
        <dbReference type="Proteomes" id="UP001217089"/>
    </source>
</evidence>
<sequence>MAKHSPTIGFAAWSTYLRTRSWKHAGTESSKFAAETERLSEIVWRRFQFEDGKMVEKYSENNSFFFLAQKTSFKMNTTICGQRKNLCCNVSSTLSEHFLQRGEDLIFILNKSASCARKP</sequence>
<comment type="caution">
    <text evidence="1">The sequence shown here is derived from an EMBL/GenBank/DDBJ whole genome shotgun (WGS) entry which is preliminary data.</text>
</comment>
<name>A0ABQ9E334_TEGGR</name>